<dbReference type="EMBL" id="JACIDJ010000004">
    <property type="protein sequence ID" value="MBB3899260.1"/>
    <property type="molecule type" value="Genomic_DNA"/>
</dbReference>
<dbReference type="InterPro" id="IPR011006">
    <property type="entry name" value="CheY-like_superfamily"/>
</dbReference>
<dbReference type="PANTHER" id="PTHR44591">
    <property type="entry name" value="STRESS RESPONSE REGULATOR PROTEIN 1"/>
    <property type="match status" value="1"/>
</dbReference>
<evidence type="ECO:0000256" key="1">
    <source>
        <dbReference type="ARBA" id="ARBA00022553"/>
    </source>
</evidence>
<accession>A0A840AFK6</accession>
<comment type="caution">
    <text evidence="4">The sequence shown here is derived from an EMBL/GenBank/DDBJ whole genome shotgun (WGS) entry which is preliminary data.</text>
</comment>
<reference evidence="4 5" key="1">
    <citation type="submission" date="2020-08" db="EMBL/GenBank/DDBJ databases">
        <title>Genomic Encyclopedia of Type Strains, Phase IV (KMG-IV): sequencing the most valuable type-strain genomes for metagenomic binning, comparative biology and taxonomic classification.</title>
        <authorList>
            <person name="Goeker M."/>
        </authorList>
    </citation>
    <scope>NUCLEOTIDE SEQUENCE [LARGE SCALE GENOMIC DNA]</scope>
    <source>
        <strain evidence="4 5">DSM 19979</strain>
    </source>
</reference>
<dbReference type="RefSeq" id="WP_207018224.1">
    <property type="nucleotide sequence ID" value="NZ_JACIDJ010000004.1"/>
</dbReference>
<keyword evidence="5" id="KW-1185">Reference proteome</keyword>
<dbReference type="SUPFAM" id="SSF52172">
    <property type="entry name" value="CheY-like"/>
    <property type="match status" value="1"/>
</dbReference>
<evidence type="ECO:0000259" key="3">
    <source>
        <dbReference type="PROSITE" id="PS50110"/>
    </source>
</evidence>
<evidence type="ECO:0000313" key="5">
    <source>
        <dbReference type="Proteomes" id="UP000553193"/>
    </source>
</evidence>
<dbReference type="PANTHER" id="PTHR44591:SF25">
    <property type="entry name" value="CHEMOTAXIS TWO-COMPONENT RESPONSE REGULATOR"/>
    <property type="match status" value="1"/>
</dbReference>
<dbReference type="SMART" id="SM00448">
    <property type="entry name" value="REC"/>
    <property type="match status" value="1"/>
</dbReference>
<dbReference type="GO" id="GO:0000160">
    <property type="term" value="P:phosphorelay signal transduction system"/>
    <property type="evidence" value="ECO:0007669"/>
    <property type="project" value="InterPro"/>
</dbReference>
<feature type="modified residue" description="4-aspartylphosphate" evidence="2">
    <location>
        <position position="46"/>
    </location>
</feature>
<sequence length="115" mass="12109">MDDDEAACEAVAALVRSLGYAVAEFRSASAFLQSSDLAVTACLIVDMRMPGMGGLDLYRHLLGSGTPVPTIIMTAHATEASRSSALDAGVRCYLPKPVRPDVLLACIRSAIARRA</sequence>
<dbReference type="Gene3D" id="3.40.50.2300">
    <property type="match status" value="1"/>
</dbReference>
<feature type="domain" description="Response regulatory" evidence="3">
    <location>
        <begin position="1"/>
        <end position="111"/>
    </location>
</feature>
<name>A0A840AFK6_9PROT</name>
<dbReference type="AlphaFoldDB" id="A0A840AFK6"/>
<proteinExistence type="predicted"/>
<gene>
    <name evidence="4" type="ORF">GGQ83_002708</name>
</gene>
<dbReference type="Pfam" id="PF00072">
    <property type="entry name" value="Response_reg"/>
    <property type="match status" value="1"/>
</dbReference>
<dbReference type="InterPro" id="IPR050595">
    <property type="entry name" value="Bact_response_regulator"/>
</dbReference>
<evidence type="ECO:0000256" key="2">
    <source>
        <dbReference type="PROSITE-ProRule" id="PRU00169"/>
    </source>
</evidence>
<evidence type="ECO:0000313" key="4">
    <source>
        <dbReference type="EMBL" id="MBB3899260.1"/>
    </source>
</evidence>
<protein>
    <submittedName>
        <fullName evidence="4">FixJ family two-component response regulator</fullName>
    </submittedName>
</protein>
<dbReference type="PROSITE" id="PS50110">
    <property type="entry name" value="RESPONSE_REGULATORY"/>
    <property type="match status" value="1"/>
</dbReference>
<organism evidence="4 5">
    <name type="scientific">Roseococcus suduntuyensis</name>
    <dbReference type="NCBI Taxonomy" id="455361"/>
    <lineage>
        <taxon>Bacteria</taxon>
        <taxon>Pseudomonadati</taxon>
        <taxon>Pseudomonadota</taxon>
        <taxon>Alphaproteobacteria</taxon>
        <taxon>Acetobacterales</taxon>
        <taxon>Roseomonadaceae</taxon>
        <taxon>Roseococcus</taxon>
    </lineage>
</organism>
<dbReference type="InterPro" id="IPR001789">
    <property type="entry name" value="Sig_transdc_resp-reg_receiver"/>
</dbReference>
<dbReference type="Proteomes" id="UP000553193">
    <property type="component" value="Unassembled WGS sequence"/>
</dbReference>
<keyword evidence="1 2" id="KW-0597">Phosphoprotein</keyword>